<dbReference type="InterPro" id="IPR050101">
    <property type="entry name" value="CinA"/>
</dbReference>
<feature type="domain" description="MoaB/Mog" evidence="2">
    <location>
        <begin position="4"/>
        <end position="170"/>
    </location>
</feature>
<dbReference type="SUPFAM" id="SSF53218">
    <property type="entry name" value="Molybdenum cofactor biosynthesis proteins"/>
    <property type="match status" value="1"/>
</dbReference>
<protein>
    <recommendedName>
        <fullName evidence="1">Putative competence-damage inducible protein</fullName>
    </recommendedName>
</protein>
<sequence length="419" mass="45996">MNAEIIAVGTELLLGQIVNSNASYLSKELALLGIDVFNHTVVGDNDKRMREAVKIAEERADILIFSGGLGPTQDDMTKQVLADHLGLPLAVDKATEQKVVQYHADMEREMSENNRLQAVVIEGATVLKNETGLAAGMYVEHEGKKYILLPGPPNELQPMFDNEVRPILAKLTEDSDQLVSRVLRLFGIGESQLAAQLETIIDTQTNPTIATYAEENEVSIRITAKGQDQDQCNQLIDQMEKQVRDIVGDYIYGVGSETSLAQVVRDLLVNKDYRLTAAESLTGGLFQSSLVNIPGLSLNFIGGLVSYSEGIKESVLGVSEETIEQYGVVSSECAEEMADKVKEMFDADIGISFTGYAGPKEVDGDKAGIVWIGLAVTGRETQTYYYHFGKDRNGNRKRSVLTGFDLVRRLLLELPSQKK</sequence>
<organism evidence="3 4">
    <name type="scientific">Desemzia incerta</name>
    <dbReference type="NCBI Taxonomy" id="82801"/>
    <lineage>
        <taxon>Bacteria</taxon>
        <taxon>Bacillati</taxon>
        <taxon>Bacillota</taxon>
        <taxon>Bacilli</taxon>
        <taxon>Lactobacillales</taxon>
        <taxon>Carnobacteriaceae</taxon>
        <taxon>Desemzia</taxon>
    </lineage>
</organism>
<dbReference type="PANTHER" id="PTHR13939">
    <property type="entry name" value="NICOTINAMIDE-NUCLEOTIDE AMIDOHYDROLASE PNCC"/>
    <property type="match status" value="1"/>
</dbReference>
<dbReference type="Gene3D" id="3.30.70.2860">
    <property type="match status" value="1"/>
</dbReference>
<keyword evidence="4" id="KW-1185">Reference proteome</keyword>
<dbReference type="OrthoDB" id="9801454at2"/>
<dbReference type="InterPro" id="IPR041424">
    <property type="entry name" value="CinA_KH"/>
</dbReference>
<dbReference type="Pfam" id="PF00994">
    <property type="entry name" value="MoCF_biosynth"/>
    <property type="match status" value="1"/>
</dbReference>
<dbReference type="AlphaFoldDB" id="A0A1I5W1W0"/>
<dbReference type="NCBIfam" id="TIGR00199">
    <property type="entry name" value="PncC_domain"/>
    <property type="match status" value="1"/>
</dbReference>
<evidence type="ECO:0000313" key="3">
    <source>
        <dbReference type="EMBL" id="SFQ13719.1"/>
    </source>
</evidence>
<accession>A0A1I5W1W0</accession>
<dbReference type="EMBL" id="FOXW01000002">
    <property type="protein sequence ID" value="SFQ13719.1"/>
    <property type="molecule type" value="Genomic_DNA"/>
</dbReference>
<dbReference type="NCBIfam" id="NF001813">
    <property type="entry name" value="PRK00549.1"/>
    <property type="match status" value="1"/>
</dbReference>
<evidence type="ECO:0000313" key="4">
    <source>
        <dbReference type="Proteomes" id="UP000199136"/>
    </source>
</evidence>
<dbReference type="SMART" id="SM00852">
    <property type="entry name" value="MoCF_biosynth"/>
    <property type="match status" value="1"/>
</dbReference>
<dbReference type="HAMAP" id="MF_00226_B">
    <property type="entry name" value="CinA_B"/>
    <property type="match status" value="1"/>
</dbReference>
<dbReference type="RefSeq" id="WP_092479782.1">
    <property type="nucleotide sequence ID" value="NZ_FOXW01000002.1"/>
</dbReference>
<dbReference type="Gene3D" id="3.90.950.20">
    <property type="entry name" value="CinA-like"/>
    <property type="match status" value="1"/>
</dbReference>
<comment type="similarity">
    <text evidence="1">Belongs to the CinA family.</text>
</comment>
<evidence type="ECO:0000259" key="2">
    <source>
        <dbReference type="SMART" id="SM00852"/>
    </source>
</evidence>
<dbReference type="InterPro" id="IPR036653">
    <property type="entry name" value="CinA-like_C"/>
</dbReference>
<evidence type="ECO:0000256" key="1">
    <source>
        <dbReference type="HAMAP-Rule" id="MF_00226"/>
    </source>
</evidence>
<name>A0A1I5W1W0_9LACT</name>
<dbReference type="InterPro" id="IPR008136">
    <property type="entry name" value="CinA_C"/>
</dbReference>
<dbReference type="NCBIfam" id="TIGR00200">
    <property type="entry name" value="cinA_nterm"/>
    <property type="match status" value="1"/>
</dbReference>
<gene>
    <name evidence="1" type="primary">cinA</name>
    <name evidence="3" type="ORF">SAMN04488506_0719</name>
</gene>
<dbReference type="InterPro" id="IPR008135">
    <property type="entry name" value="Competence-induced_CinA"/>
</dbReference>
<dbReference type="Gene3D" id="3.40.980.10">
    <property type="entry name" value="MoaB/Mog-like domain"/>
    <property type="match status" value="1"/>
</dbReference>
<dbReference type="NCBIfam" id="TIGR00177">
    <property type="entry name" value="molyb_syn"/>
    <property type="match status" value="1"/>
</dbReference>
<dbReference type="PANTHER" id="PTHR13939:SF0">
    <property type="entry name" value="NMN AMIDOHYDROLASE-LIKE PROTEIN YFAY"/>
    <property type="match status" value="1"/>
</dbReference>
<dbReference type="Proteomes" id="UP000199136">
    <property type="component" value="Unassembled WGS sequence"/>
</dbReference>
<dbReference type="InterPro" id="IPR001453">
    <property type="entry name" value="MoaB/Mog_dom"/>
</dbReference>
<dbReference type="Pfam" id="PF02464">
    <property type="entry name" value="CinA"/>
    <property type="match status" value="1"/>
</dbReference>
<dbReference type="CDD" id="cd00885">
    <property type="entry name" value="cinA"/>
    <property type="match status" value="1"/>
</dbReference>
<reference evidence="3 4" key="1">
    <citation type="submission" date="2016-10" db="EMBL/GenBank/DDBJ databases">
        <authorList>
            <person name="de Groot N.N."/>
        </authorList>
    </citation>
    <scope>NUCLEOTIDE SEQUENCE [LARGE SCALE GENOMIC DNA]</scope>
    <source>
        <strain evidence="3 4">DSM 20581</strain>
    </source>
</reference>
<dbReference type="SUPFAM" id="SSF142433">
    <property type="entry name" value="CinA-like"/>
    <property type="match status" value="1"/>
</dbReference>
<dbReference type="PIRSF" id="PIRSF006728">
    <property type="entry name" value="CinA"/>
    <property type="match status" value="1"/>
</dbReference>
<dbReference type="InterPro" id="IPR036425">
    <property type="entry name" value="MoaB/Mog-like_dom_sf"/>
</dbReference>
<dbReference type="Pfam" id="PF18146">
    <property type="entry name" value="CinA_KH"/>
    <property type="match status" value="1"/>
</dbReference>
<dbReference type="STRING" id="82801.SAMN04488506_0719"/>
<proteinExistence type="inferred from homology"/>